<feature type="non-terminal residue" evidence="1">
    <location>
        <position position="1"/>
    </location>
</feature>
<keyword evidence="2" id="KW-1185">Reference proteome</keyword>
<organism evidence="1 2">
    <name type="scientific">Acaulospora colombiana</name>
    <dbReference type="NCBI Taxonomy" id="27376"/>
    <lineage>
        <taxon>Eukaryota</taxon>
        <taxon>Fungi</taxon>
        <taxon>Fungi incertae sedis</taxon>
        <taxon>Mucoromycota</taxon>
        <taxon>Glomeromycotina</taxon>
        <taxon>Glomeromycetes</taxon>
        <taxon>Diversisporales</taxon>
        <taxon>Acaulosporaceae</taxon>
        <taxon>Acaulospora</taxon>
    </lineage>
</organism>
<evidence type="ECO:0000313" key="2">
    <source>
        <dbReference type="Proteomes" id="UP000789525"/>
    </source>
</evidence>
<accession>A0ACA9QM34</accession>
<protein>
    <submittedName>
        <fullName evidence="1">6560_t:CDS:1</fullName>
    </submittedName>
</protein>
<dbReference type="Proteomes" id="UP000789525">
    <property type="component" value="Unassembled WGS sequence"/>
</dbReference>
<comment type="caution">
    <text evidence="1">The sequence shown here is derived from an EMBL/GenBank/DDBJ whole genome shotgun (WGS) entry which is preliminary data.</text>
</comment>
<gene>
    <name evidence="1" type="ORF">ACOLOM_LOCUS12716</name>
</gene>
<name>A0ACA9QM34_9GLOM</name>
<feature type="non-terminal residue" evidence="1">
    <location>
        <position position="273"/>
    </location>
</feature>
<dbReference type="EMBL" id="CAJVPT010053415">
    <property type="protein sequence ID" value="CAG8751437.1"/>
    <property type="molecule type" value="Genomic_DNA"/>
</dbReference>
<sequence length="273" mass="31419">GKYFIIPICTGTSAIDIHFLPTEYTQKLLELNPLNYDSAKSMFLDKYEYSRQTTEIGRNIVIQGLKLHYSSDLNNKDFESLSSEFCNFVLNQQHFRTAIFDTGFIPKFIDDLLNHPVLKSDLDWGNQLFAQMSSRAVATVGDKPGDWKSFYDIRTIILFGLTGQPINRDFRLPSRTSIGELERAGLIYLSCLEGDSYTINMPFMLLKILNNKLLVSKVEKSNLQHESDSNTRLQINDQIEILEKDLEDELKKNWRLSDVFRGAKCVDALLQRK</sequence>
<evidence type="ECO:0000313" key="1">
    <source>
        <dbReference type="EMBL" id="CAG8751437.1"/>
    </source>
</evidence>
<proteinExistence type="predicted"/>
<reference evidence="1" key="1">
    <citation type="submission" date="2021-06" db="EMBL/GenBank/DDBJ databases">
        <authorList>
            <person name="Kallberg Y."/>
            <person name="Tangrot J."/>
            <person name="Rosling A."/>
        </authorList>
    </citation>
    <scope>NUCLEOTIDE SEQUENCE</scope>
    <source>
        <strain evidence="1">CL356</strain>
    </source>
</reference>